<organism evidence="3 4">
    <name type="scientific">Flavivirga eckloniae</name>
    <dbReference type="NCBI Taxonomy" id="1803846"/>
    <lineage>
        <taxon>Bacteria</taxon>
        <taxon>Pseudomonadati</taxon>
        <taxon>Bacteroidota</taxon>
        <taxon>Flavobacteriia</taxon>
        <taxon>Flavobacteriales</taxon>
        <taxon>Flavobacteriaceae</taxon>
        <taxon>Flavivirga</taxon>
    </lineage>
</organism>
<sequence>MKRILLPTDFSDNSWNAIKYALELFKNDTCTFYMLNTYTPVVYHVEYVLVNPSQFGLADSIKKVSKRELEAFYEKIKKTFNNPNHSFECLSKFNSLIPEIKEQVKEKSIDLIVMGTKGATGAVEVLFGSNTVHVLNQVKCPVLAIPDHFSYEKPHEVLFPTDYEVAFENKHLGLPLEIAKKHTSRINVLHVSYGYDLSETQEKNKQLIEHELNETTSLFHDVSNQNVEDAINKFQTKNKVNMLIMINNKHSFFENLFFKKLINHIGFHLKIPFLVIPS</sequence>
<dbReference type="Gene3D" id="3.40.50.620">
    <property type="entry name" value="HUPs"/>
    <property type="match status" value="2"/>
</dbReference>
<dbReference type="InterPro" id="IPR006016">
    <property type="entry name" value="UspA"/>
</dbReference>
<dbReference type="OrthoDB" id="9788959at2"/>
<proteinExistence type="inferred from homology"/>
<evidence type="ECO:0000259" key="2">
    <source>
        <dbReference type="Pfam" id="PF00582"/>
    </source>
</evidence>
<dbReference type="PANTHER" id="PTHR46268">
    <property type="entry name" value="STRESS RESPONSE PROTEIN NHAX"/>
    <property type="match status" value="1"/>
</dbReference>
<accession>A0A2K9PW95</accession>
<feature type="domain" description="UspA" evidence="2">
    <location>
        <begin position="1"/>
        <end position="146"/>
    </location>
</feature>
<evidence type="ECO:0000313" key="3">
    <source>
        <dbReference type="EMBL" id="AUP81334.1"/>
    </source>
</evidence>
<comment type="similarity">
    <text evidence="1">Belongs to the universal stress protein A family.</text>
</comment>
<dbReference type="SUPFAM" id="SSF52402">
    <property type="entry name" value="Adenine nucleotide alpha hydrolases-like"/>
    <property type="match status" value="2"/>
</dbReference>
<protein>
    <submittedName>
        <fullName evidence="3">Universal stress protein</fullName>
    </submittedName>
</protein>
<dbReference type="EMBL" id="CP025791">
    <property type="protein sequence ID" value="AUP81334.1"/>
    <property type="molecule type" value="Genomic_DNA"/>
</dbReference>
<dbReference type="Pfam" id="PF00582">
    <property type="entry name" value="Usp"/>
    <property type="match status" value="1"/>
</dbReference>
<dbReference type="Proteomes" id="UP000235826">
    <property type="component" value="Chromosome"/>
</dbReference>
<evidence type="ECO:0000313" key="4">
    <source>
        <dbReference type="Proteomes" id="UP000235826"/>
    </source>
</evidence>
<evidence type="ECO:0000256" key="1">
    <source>
        <dbReference type="ARBA" id="ARBA00008791"/>
    </source>
</evidence>
<gene>
    <name evidence="3" type="ORF">C1H87_22475</name>
</gene>
<keyword evidence="4" id="KW-1185">Reference proteome</keyword>
<dbReference type="PRINTS" id="PR01438">
    <property type="entry name" value="UNVRSLSTRESS"/>
</dbReference>
<dbReference type="InterPro" id="IPR006015">
    <property type="entry name" value="Universal_stress_UspA"/>
</dbReference>
<reference evidence="3 4" key="1">
    <citation type="submission" date="2018-01" db="EMBL/GenBank/DDBJ databases">
        <title>Complete genome sequence of Flavivirga eckloniae ECD14 isolated from seaweed Ecklonia cava.</title>
        <authorList>
            <person name="Lee J.H."/>
            <person name="Baik K.S."/>
            <person name="Seong C.N."/>
        </authorList>
    </citation>
    <scope>NUCLEOTIDE SEQUENCE [LARGE SCALE GENOMIC DNA]</scope>
    <source>
        <strain evidence="3 4">ECD14</strain>
    </source>
</reference>
<dbReference type="CDD" id="cd00293">
    <property type="entry name" value="USP-like"/>
    <property type="match status" value="1"/>
</dbReference>
<dbReference type="KEGG" id="fek:C1H87_22475"/>
<name>A0A2K9PW95_9FLAO</name>
<dbReference type="InterPro" id="IPR014729">
    <property type="entry name" value="Rossmann-like_a/b/a_fold"/>
</dbReference>
<dbReference type="PANTHER" id="PTHR46268:SF6">
    <property type="entry name" value="UNIVERSAL STRESS PROTEIN UP12"/>
    <property type="match status" value="1"/>
</dbReference>
<dbReference type="AlphaFoldDB" id="A0A2K9PW95"/>
<dbReference type="RefSeq" id="WP_102757976.1">
    <property type="nucleotide sequence ID" value="NZ_CP025791.1"/>
</dbReference>